<proteinExistence type="predicted"/>
<dbReference type="EMBL" id="JAACFV010000036">
    <property type="protein sequence ID" value="KAF7509879.1"/>
    <property type="molecule type" value="Genomic_DNA"/>
</dbReference>
<gene>
    <name evidence="1" type="ORF">GJ744_007390</name>
</gene>
<name>A0A8H7AKM2_9EURO</name>
<keyword evidence="2" id="KW-1185">Reference proteome</keyword>
<evidence type="ECO:0000313" key="2">
    <source>
        <dbReference type="Proteomes" id="UP000606974"/>
    </source>
</evidence>
<accession>A0A8H7AKM2</accession>
<organism evidence="1 2">
    <name type="scientific">Endocarpon pusillum</name>
    <dbReference type="NCBI Taxonomy" id="364733"/>
    <lineage>
        <taxon>Eukaryota</taxon>
        <taxon>Fungi</taxon>
        <taxon>Dikarya</taxon>
        <taxon>Ascomycota</taxon>
        <taxon>Pezizomycotina</taxon>
        <taxon>Eurotiomycetes</taxon>
        <taxon>Chaetothyriomycetidae</taxon>
        <taxon>Verrucariales</taxon>
        <taxon>Verrucariaceae</taxon>
        <taxon>Endocarpon</taxon>
    </lineage>
</organism>
<dbReference type="Proteomes" id="UP000606974">
    <property type="component" value="Unassembled WGS sequence"/>
</dbReference>
<reference evidence="1" key="1">
    <citation type="submission" date="2020-02" db="EMBL/GenBank/DDBJ databases">
        <authorList>
            <person name="Palmer J.M."/>
        </authorList>
    </citation>
    <scope>NUCLEOTIDE SEQUENCE</scope>
    <source>
        <strain evidence="1">EPUS1.4</strain>
        <tissue evidence="1">Thallus</tissue>
    </source>
</reference>
<evidence type="ECO:0000313" key="1">
    <source>
        <dbReference type="EMBL" id="KAF7509879.1"/>
    </source>
</evidence>
<sequence>MAKQTKQYEELVDGLILRFLYLLRRHSNRKQLLIPLEERDSFAPQSPQLAKSLASSYLKHMEFLNLLAIESSNRNLHVEAIKYIIEAESQFLLLINAMLSKQSKTLHFSLELSLI</sequence>
<comment type="caution">
    <text evidence="1">The sequence shown here is derived from an EMBL/GenBank/DDBJ whole genome shotgun (WGS) entry which is preliminary data.</text>
</comment>
<protein>
    <submittedName>
        <fullName evidence="1">Uncharacterized protein</fullName>
    </submittedName>
</protein>
<dbReference type="AlphaFoldDB" id="A0A8H7AKM2"/>